<comment type="caution">
    <text evidence="1">The sequence shown here is derived from an EMBL/GenBank/DDBJ whole genome shotgun (WGS) entry which is preliminary data.</text>
</comment>
<dbReference type="Proteomes" id="UP001060085">
    <property type="component" value="Linkage Group LG01"/>
</dbReference>
<reference evidence="2" key="1">
    <citation type="journal article" date="2023" name="Nat. Plants">
        <title>Single-cell RNA sequencing provides a high-resolution roadmap for understanding the multicellular compartmentation of specialized metabolism.</title>
        <authorList>
            <person name="Sun S."/>
            <person name="Shen X."/>
            <person name="Li Y."/>
            <person name="Li Y."/>
            <person name="Wang S."/>
            <person name="Li R."/>
            <person name="Zhang H."/>
            <person name="Shen G."/>
            <person name="Guo B."/>
            <person name="Wei J."/>
            <person name="Xu J."/>
            <person name="St-Pierre B."/>
            <person name="Chen S."/>
            <person name="Sun C."/>
        </authorList>
    </citation>
    <scope>NUCLEOTIDE SEQUENCE [LARGE SCALE GENOMIC DNA]</scope>
</reference>
<proteinExistence type="predicted"/>
<protein>
    <submittedName>
        <fullName evidence="1">Uncharacterized protein</fullName>
    </submittedName>
</protein>
<evidence type="ECO:0000313" key="2">
    <source>
        <dbReference type="Proteomes" id="UP001060085"/>
    </source>
</evidence>
<sequence length="300" mass="34232">MASRGTRLRNTQVMQNPESQSRARWTSSLTQTLLDLLVEQVHKGNKQKKSFSKQGWQCISDDFHSKTGLKWDMEQLKYRYGALRKQYGSVKSLLEHDDFRWDEPTGVIMATDEAWDSYIEEHPDSETIRSMGCPIYKQLCTIFEESNTNGKCNGINYHKEETQNLATFQELSSMSDSEAVTDTADDPENLQNTIASSNLSRKRGRKGVDDVIAKAILEMASASKLRAAAIRKHNERYSITDCVKALDDLQGVDEHLYYAALDLFDNRCAREIFLSLKVDKRLTWLSGKCLAQASFQHVQK</sequence>
<organism evidence="1 2">
    <name type="scientific">Catharanthus roseus</name>
    <name type="common">Madagascar periwinkle</name>
    <name type="synonym">Vinca rosea</name>
    <dbReference type="NCBI Taxonomy" id="4058"/>
    <lineage>
        <taxon>Eukaryota</taxon>
        <taxon>Viridiplantae</taxon>
        <taxon>Streptophyta</taxon>
        <taxon>Embryophyta</taxon>
        <taxon>Tracheophyta</taxon>
        <taxon>Spermatophyta</taxon>
        <taxon>Magnoliopsida</taxon>
        <taxon>eudicotyledons</taxon>
        <taxon>Gunneridae</taxon>
        <taxon>Pentapetalae</taxon>
        <taxon>asterids</taxon>
        <taxon>lamiids</taxon>
        <taxon>Gentianales</taxon>
        <taxon>Apocynaceae</taxon>
        <taxon>Rauvolfioideae</taxon>
        <taxon>Vinceae</taxon>
        <taxon>Catharanthinae</taxon>
        <taxon>Catharanthus</taxon>
    </lineage>
</organism>
<accession>A0ACC0CGF5</accession>
<keyword evidence="2" id="KW-1185">Reference proteome</keyword>
<gene>
    <name evidence="1" type="ORF">M9H77_05223</name>
</gene>
<evidence type="ECO:0000313" key="1">
    <source>
        <dbReference type="EMBL" id="KAI5683995.1"/>
    </source>
</evidence>
<dbReference type="EMBL" id="CM044701">
    <property type="protein sequence ID" value="KAI5683995.1"/>
    <property type="molecule type" value="Genomic_DNA"/>
</dbReference>
<name>A0ACC0CGF5_CATRO</name>